<feature type="transmembrane region" description="Helical" evidence="7">
    <location>
        <begin position="7"/>
        <end position="27"/>
    </location>
</feature>
<dbReference type="NCBIfam" id="TIGR01097">
    <property type="entry name" value="PhnE"/>
    <property type="match status" value="1"/>
</dbReference>
<evidence type="ECO:0000256" key="5">
    <source>
        <dbReference type="ARBA" id="ARBA00022989"/>
    </source>
</evidence>
<keyword evidence="2 7" id="KW-0813">Transport</keyword>
<sequence>MVSPWRVKGRLFAIAIIIIALLFYSSIETEVSFGDLAEGFTNTFQVMGKFFPPETGILATTMDRLIETIHMAIISTTFATIFVIPLSLLAAQNITTNKWVYNGVRFFLNILRTVPDIVLAVIFVGIFGIGVFSGIIALFIFSMGILAKLISETIEAVDMEPIQAMRASGAGVIQSIYFGLVPQVLPQFTSFTLYVFEINIRASVVIGLVGAGGIGLLLNQQIQFYSYPSAMMIIIVIFLVVVVIEYISTKIREAIV</sequence>
<keyword evidence="10" id="KW-1185">Reference proteome</keyword>
<keyword evidence="3" id="KW-1003">Cell membrane</keyword>
<dbReference type="EMBL" id="PJNH01000001">
    <property type="protein sequence ID" value="PKR79351.1"/>
    <property type="molecule type" value="Genomic_DNA"/>
</dbReference>
<dbReference type="CDD" id="cd06261">
    <property type="entry name" value="TM_PBP2"/>
    <property type="match status" value="1"/>
</dbReference>
<comment type="similarity">
    <text evidence="7">Belongs to the binding-protein-dependent transport system permease family.</text>
</comment>
<feature type="transmembrane region" description="Helical" evidence="7">
    <location>
        <begin position="224"/>
        <end position="247"/>
    </location>
</feature>
<evidence type="ECO:0000313" key="9">
    <source>
        <dbReference type="EMBL" id="PKR79351.1"/>
    </source>
</evidence>
<protein>
    <submittedName>
        <fullName evidence="9">Phosphonate ABC transporter, permease protein PhnE</fullName>
    </submittedName>
</protein>
<evidence type="ECO:0000313" key="10">
    <source>
        <dbReference type="Proteomes" id="UP000243524"/>
    </source>
</evidence>
<evidence type="ECO:0000256" key="7">
    <source>
        <dbReference type="RuleBase" id="RU363032"/>
    </source>
</evidence>
<feature type="transmembrane region" description="Helical" evidence="7">
    <location>
        <begin position="69"/>
        <end position="91"/>
    </location>
</feature>
<name>A0A2I0QYE2_9BACI</name>
<organism evidence="9 10">
    <name type="scientific">Halalkalibacillus sediminis</name>
    <dbReference type="NCBI Taxonomy" id="2018042"/>
    <lineage>
        <taxon>Bacteria</taxon>
        <taxon>Bacillati</taxon>
        <taxon>Bacillota</taxon>
        <taxon>Bacilli</taxon>
        <taxon>Bacillales</taxon>
        <taxon>Bacillaceae</taxon>
        <taxon>Halalkalibacillus</taxon>
    </lineage>
</organism>
<comment type="caution">
    <text evidence="9">The sequence shown here is derived from an EMBL/GenBank/DDBJ whole genome shotgun (WGS) entry which is preliminary data.</text>
</comment>
<keyword evidence="4 7" id="KW-0812">Transmembrane</keyword>
<feature type="transmembrane region" description="Helical" evidence="7">
    <location>
        <begin position="117"/>
        <end position="147"/>
    </location>
</feature>
<keyword evidence="5 7" id="KW-1133">Transmembrane helix</keyword>
<evidence type="ECO:0000256" key="2">
    <source>
        <dbReference type="ARBA" id="ARBA00022448"/>
    </source>
</evidence>
<dbReference type="GO" id="GO:0015416">
    <property type="term" value="F:ABC-type phosphonate transporter activity"/>
    <property type="evidence" value="ECO:0007669"/>
    <property type="project" value="InterPro"/>
</dbReference>
<proteinExistence type="inferred from homology"/>
<dbReference type="Proteomes" id="UP000243524">
    <property type="component" value="Unassembled WGS sequence"/>
</dbReference>
<dbReference type="InterPro" id="IPR035906">
    <property type="entry name" value="MetI-like_sf"/>
</dbReference>
<dbReference type="InterPro" id="IPR000515">
    <property type="entry name" value="MetI-like"/>
</dbReference>
<evidence type="ECO:0000256" key="1">
    <source>
        <dbReference type="ARBA" id="ARBA00004651"/>
    </source>
</evidence>
<evidence type="ECO:0000256" key="6">
    <source>
        <dbReference type="ARBA" id="ARBA00023136"/>
    </source>
</evidence>
<dbReference type="AlphaFoldDB" id="A0A2I0QYE2"/>
<comment type="subcellular location">
    <subcellularLocation>
        <location evidence="1 7">Cell membrane</location>
        <topology evidence="1 7">Multi-pass membrane protein</topology>
    </subcellularLocation>
</comment>
<feature type="transmembrane region" description="Helical" evidence="7">
    <location>
        <begin position="167"/>
        <end position="186"/>
    </location>
</feature>
<feature type="transmembrane region" description="Helical" evidence="7">
    <location>
        <begin position="198"/>
        <end position="218"/>
    </location>
</feature>
<dbReference type="GO" id="GO:0005886">
    <property type="term" value="C:plasma membrane"/>
    <property type="evidence" value="ECO:0007669"/>
    <property type="project" value="UniProtKB-SubCell"/>
</dbReference>
<dbReference type="SUPFAM" id="SSF161098">
    <property type="entry name" value="MetI-like"/>
    <property type="match status" value="1"/>
</dbReference>
<evidence type="ECO:0000256" key="4">
    <source>
        <dbReference type="ARBA" id="ARBA00022692"/>
    </source>
</evidence>
<dbReference type="PANTHER" id="PTHR30043:SF1">
    <property type="entry name" value="ABC TRANSPORT SYSTEM PERMEASE PROTEIN P69"/>
    <property type="match status" value="1"/>
</dbReference>
<evidence type="ECO:0000259" key="8">
    <source>
        <dbReference type="PROSITE" id="PS50928"/>
    </source>
</evidence>
<dbReference type="PROSITE" id="PS50928">
    <property type="entry name" value="ABC_TM1"/>
    <property type="match status" value="1"/>
</dbReference>
<dbReference type="OrthoDB" id="9808005at2"/>
<keyword evidence="6 7" id="KW-0472">Membrane</keyword>
<gene>
    <name evidence="9" type="primary">phnE</name>
    <name evidence="9" type="ORF">CEY16_00790</name>
</gene>
<feature type="domain" description="ABC transmembrane type-1" evidence="8">
    <location>
        <begin position="65"/>
        <end position="248"/>
    </location>
</feature>
<evidence type="ECO:0000256" key="3">
    <source>
        <dbReference type="ARBA" id="ARBA00022475"/>
    </source>
</evidence>
<dbReference type="InterPro" id="IPR005769">
    <property type="entry name" value="PhnE/PtxC"/>
</dbReference>
<accession>A0A2I0QYE2</accession>
<dbReference type="PANTHER" id="PTHR30043">
    <property type="entry name" value="PHOSPHONATES TRANSPORT SYSTEM PERMEASE PROTEIN"/>
    <property type="match status" value="1"/>
</dbReference>
<dbReference type="Pfam" id="PF00528">
    <property type="entry name" value="BPD_transp_1"/>
    <property type="match status" value="1"/>
</dbReference>
<dbReference type="Gene3D" id="1.10.3720.10">
    <property type="entry name" value="MetI-like"/>
    <property type="match status" value="1"/>
</dbReference>
<reference evidence="9 10" key="1">
    <citation type="submission" date="2017-06" db="EMBL/GenBank/DDBJ databases">
        <title>the draft geome sequence of Illustriluteabacillus marina B3227.</title>
        <authorList>
            <person name="He R.-H."/>
            <person name="Du Z.-J."/>
        </authorList>
    </citation>
    <scope>NUCLEOTIDE SEQUENCE [LARGE SCALE GENOMIC DNA]</scope>
    <source>
        <strain evidence="9 10">B3227</strain>
    </source>
</reference>